<dbReference type="EMBL" id="QTSX02002938">
    <property type="protein sequence ID" value="KAJ9073047.1"/>
    <property type="molecule type" value="Genomic_DNA"/>
</dbReference>
<gene>
    <name evidence="1" type="ORF">DSO57_1020705</name>
</gene>
<evidence type="ECO:0000313" key="1">
    <source>
        <dbReference type="EMBL" id="KAJ9073047.1"/>
    </source>
</evidence>
<name>A0ACC2TET0_9FUNG</name>
<organism evidence="1 2">
    <name type="scientific">Entomophthora muscae</name>
    <dbReference type="NCBI Taxonomy" id="34485"/>
    <lineage>
        <taxon>Eukaryota</taxon>
        <taxon>Fungi</taxon>
        <taxon>Fungi incertae sedis</taxon>
        <taxon>Zoopagomycota</taxon>
        <taxon>Entomophthoromycotina</taxon>
        <taxon>Entomophthoromycetes</taxon>
        <taxon>Entomophthorales</taxon>
        <taxon>Entomophthoraceae</taxon>
        <taxon>Entomophthora</taxon>
    </lineage>
</organism>
<comment type="caution">
    <text evidence="1">The sequence shown here is derived from an EMBL/GenBank/DDBJ whole genome shotgun (WGS) entry which is preliminary data.</text>
</comment>
<proteinExistence type="predicted"/>
<dbReference type="Proteomes" id="UP001165960">
    <property type="component" value="Unassembled WGS sequence"/>
</dbReference>
<protein>
    <submittedName>
        <fullName evidence="1">Uncharacterized protein</fullName>
    </submittedName>
</protein>
<evidence type="ECO:0000313" key="2">
    <source>
        <dbReference type="Proteomes" id="UP001165960"/>
    </source>
</evidence>
<accession>A0ACC2TET0</accession>
<keyword evidence="2" id="KW-1185">Reference proteome</keyword>
<reference evidence="1" key="1">
    <citation type="submission" date="2022-04" db="EMBL/GenBank/DDBJ databases">
        <title>Genome of the entomopathogenic fungus Entomophthora muscae.</title>
        <authorList>
            <person name="Elya C."/>
            <person name="Lovett B.R."/>
            <person name="Lee E."/>
            <person name="Macias A.M."/>
            <person name="Hajek A.E."/>
            <person name="De Bivort B.L."/>
            <person name="Kasson M.T."/>
            <person name="De Fine Licht H.H."/>
            <person name="Stajich J.E."/>
        </authorList>
    </citation>
    <scope>NUCLEOTIDE SEQUENCE</scope>
    <source>
        <strain evidence="1">Berkeley</strain>
    </source>
</reference>
<sequence length="770" mass="85425">MAYYRAPAVFLFTLGFNSFLKAFFLRLCESFAAEDNLPISQALFMCFLLSCIASLSSLALNGKRKAWSYKLVTIVGGRENSPKLGQGFVTGMLYVIRVGGLITGSLLTSPFRAVMLTEYIALCLAKLGSTAYFDMERRFQKFVLSLLPVAICLFVDYQNITEPELSNYIKKEIIPELGVFSTKADKELRHPMEVLAFGYLCIFSSSIAQSVLGWIFEPTISSSLTTTAIGRRAVSNQILFFSLVQGLAAALVLPWLSTASVVSLGLGTFFLYLGLSFTVNLSDAVNFRISKLLPAHQNLPWVNWLVSIAGATFYCIFSSGNVDEPKSLFSFSDVLLVILSLLALYLARPDLSDKLGSRSDRVFVGLKESSDLSATLQQFLEATLASQDSKQIFYFLVLNLSYMFVQLAYGFWTNSLGLISDAIHMFFDCVALGVGIFAAVTSKWPKNNRFSYGYSRIEVLSGFSNGIFLALISIFIVLEALGRLIHPPDMSTDRLLLVSFLGLVVNLVGILAFNHGHHHGHGHSHCSSHADSSTHVHVHSSDHDHSHDHHHDHHHDHKHGHHHELPHEQTLANGHAHAHHSHKHEHAHEHKEHSHEHAQGHLHTHEEAHQHTEHDHSHGHGHSHNMEGVFLHIMADTLGSVGVIISTLLIKYFGWTGFDPLASIFIAVLIFFSVLPLIKSSYAILMLYVPPNVSDSLRQAASQAETSLDGSCKILDVKVWPNDHESYIVTVWIALSPGINSVSVSPHIEKIFLTRLSSIKELTLQFEVGT</sequence>